<reference evidence="1 2" key="1">
    <citation type="journal article" date="2020" name="Fungal Divers.">
        <title>Resolving the Mortierellaceae phylogeny through synthesis of multi-gene phylogenetics and phylogenomics.</title>
        <authorList>
            <person name="Vandepol N."/>
            <person name="Liber J."/>
            <person name="Desiro A."/>
            <person name="Na H."/>
            <person name="Kennedy M."/>
            <person name="Barry K."/>
            <person name="Grigoriev I.V."/>
            <person name="Miller A.N."/>
            <person name="O'Donnell K."/>
            <person name="Stajich J.E."/>
            <person name="Bonito G."/>
        </authorList>
    </citation>
    <scope>NUCLEOTIDE SEQUENCE [LARGE SCALE GENOMIC DNA]</scope>
    <source>
        <strain evidence="1 2">AD045</strain>
    </source>
</reference>
<accession>A0ABQ7KGF6</accession>
<evidence type="ECO:0000313" key="2">
    <source>
        <dbReference type="Proteomes" id="UP001194696"/>
    </source>
</evidence>
<sequence>MDWSEDRDCNGDIARALRANHHLIRSVKLQSLQNNLRSFLDCCPPTFPHLTSAEIEGWIVLEDEMIAQFIDLSSAGWKRLVFRATQNTERYLHFRWQSFESLLGHVATLETLRFETKCFVKGSQLNQLLCSATRLRELYFSGDGTILGGCLQARKIVQSEWACKDLEVFSCRIGYVPRPDIVRIARDLPRDPQNFMTTPQESIHIQRQVYSKLAQFTKLRELLLGSLIDITAPRYRRGGLEYWRQYECLAMTLESGLDLLKGLKELRVVGLENMEVYIEGKQEKAWFAEYWPHVTIRTTDIIDENNIPGFAIPHIFNEFMNL</sequence>
<keyword evidence="2" id="KW-1185">Reference proteome</keyword>
<comment type="caution">
    <text evidence="1">The sequence shown here is derived from an EMBL/GenBank/DDBJ whole genome shotgun (WGS) entry which is preliminary data.</text>
</comment>
<dbReference type="InterPro" id="IPR032675">
    <property type="entry name" value="LRR_dom_sf"/>
</dbReference>
<name>A0ABQ7KGF6_9FUNG</name>
<dbReference type="Gene3D" id="3.80.10.10">
    <property type="entry name" value="Ribonuclease Inhibitor"/>
    <property type="match status" value="1"/>
</dbReference>
<protein>
    <recommendedName>
        <fullName evidence="3">F-box domain-containing protein</fullName>
    </recommendedName>
</protein>
<evidence type="ECO:0008006" key="3">
    <source>
        <dbReference type="Google" id="ProtNLM"/>
    </source>
</evidence>
<dbReference type="EMBL" id="JAAAIM010000034">
    <property type="protein sequence ID" value="KAG0297339.1"/>
    <property type="molecule type" value="Genomic_DNA"/>
</dbReference>
<dbReference type="Proteomes" id="UP001194696">
    <property type="component" value="Unassembled WGS sequence"/>
</dbReference>
<proteinExistence type="predicted"/>
<evidence type="ECO:0000313" key="1">
    <source>
        <dbReference type="EMBL" id="KAG0297339.1"/>
    </source>
</evidence>
<organism evidence="1 2">
    <name type="scientific">Linnemannia gamsii</name>
    <dbReference type="NCBI Taxonomy" id="64522"/>
    <lineage>
        <taxon>Eukaryota</taxon>
        <taxon>Fungi</taxon>
        <taxon>Fungi incertae sedis</taxon>
        <taxon>Mucoromycota</taxon>
        <taxon>Mortierellomycotina</taxon>
        <taxon>Mortierellomycetes</taxon>
        <taxon>Mortierellales</taxon>
        <taxon>Mortierellaceae</taxon>
        <taxon>Linnemannia</taxon>
    </lineage>
</organism>
<gene>
    <name evidence="1" type="ORF">BGZ96_006903</name>
</gene>